<evidence type="ECO:0000313" key="4">
    <source>
        <dbReference type="Proteomes" id="UP000054558"/>
    </source>
</evidence>
<evidence type="ECO:0000256" key="1">
    <source>
        <dbReference type="PROSITE-ProRule" id="PRU00175"/>
    </source>
</evidence>
<keyword evidence="4" id="KW-1185">Reference proteome</keyword>
<dbReference type="EMBL" id="DF237371">
    <property type="protein sequence ID" value="GAQ88370.1"/>
    <property type="molecule type" value="Genomic_DNA"/>
</dbReference>
<organism evidence="3 4">
    <name type="scientific">Klebsormidium nitens</name>
    <name type="common">Green alga</name>
    <name type="synonym">Ulothrix nitens</name>
    <dbReference type="NCBI Taxonomy" id="105231"/>
    <lineage>
        <taxon>Eukaryota</taxon>
        <taxon>Viridiplantae</taxon>
        <taxon>Streptophyta</taxon>
        <taxon>Klebsormidiophyceae</taxon>
        <taxon>Klebsormidiales</taxon>
        <taxon>Klebsormidiaceae</taxon>
        <taxon>Klebsormidium</taxon>
    </lineage>
</organism>
<dbReference type="GO" id="GO:0004842">
    <property type="term" value="F:ubiquitin-protein transferase activity"/>
    <property type="evidence" value="ECO:0007669"/>
    <property type="project" value="InterPro"/>
</dbReference>
<evidence type="ECO:0000259" key="2">
    <source>
        <dbReference type="PROSITE" id="PS50089"/>
    </source>
</evidence>
<keyword evidence="1" id="KW-0863">Zinc-finger</keyword>
<dbReference type="InterPro" id="IPR044247">
    <property type="entry name" value="SPL2-like"/>
</dbReference>
<protein>
    <submittedName>
        <fullName evidence="3">Zinc finger RING-type domain containing protein</fullName>
    </submittedName>
</protein>
<feature type="domain" description="RING-type" evidence="2">
    <location>
        <begin position="228"/>
        <end position="268"/>
    </location>
</feature>
<accession>A0A1Y1IBT2</accession>
<dbReference type="GO" id="GO:0008270">
    <property type="term" value="F:zinc ion binding"/>
    <property type="evidence" value="ECO:0007669"/>
    <property type="project" value="UniProtKB-KW"/>
</dbReference>
<sequence length="280" mass="30608">MAHHERIYQRGTRDPLAERARLEGEAAAEWTVSIFRMIRDLLTSSARIFGILFGAEDAREPQQARAPPPPPEQLAVAAGKAAAEETVALVRKAGRLIRFVLPSGTAPRGFALPNVYQGAALDLARLAEKALALSRDTVDELDTWAGHVSVELIDELQGLRNEEARERAAEAIEMLGDWAFEALIVALNRVVDDLARRNLLRTYSVADRAAAPAATEREDDAVSPSEACVICYQRARRAVFLYCGHRAACMTCATAVAAGPRRACPLCRQMIHGVVRVFDP</sequence>
<dbReference type="OrthoDB" id="1711136at2759"/>
<keyword evidence="1" id="KW-0862">Zinc</keyword>
<keyword evidence="1" id="KW-0479">Metal-binding</keyword>
<proteinExistence type="predicted"/>
<dbReference type="PANTHER" id="PTHR47355">
    <property type="entry name" value="E3 UBIQUITIN-PROTEIN LIGASE SPL2"/>
    <property type="match status" value="1"/>
</dbReference>
<dbReference type="SMART" id="SM00184">
    <property type="entry name" value="RING"/>
    <property type="match status" value="1"/>
</dbReference>
<dbReference type="PROSITE" id="PS50089">
    <property type="entry name" value="ZF_RING_2"/>
    <property type="match status" value="1"/>
</dbReference>
<evidence type="ECO:0000313" key="3">
    <source>
        <dbReference type="EMBL" id="GAQ88370.1"/>
    </source>
</evidence>
<dbReference type="STRING" id="105231.A0A1Y1IBT2"/>
<reference evidence="3 4" key="1">
    <citation type="journal article" date="2014" name="Nat. Commun.">
        <title>Klebsormidium flaccidum genome reveals primary factors for plant terrestrial adaptation.</title>
        <authorList>
            <person name="Hori K."/>
            <person name="Maruyama F."/>
            <person name="Fujisawa T."/>
            <person name="Togashi T."/>
            <person name="Yamamoto N."/>
            <person name="Seo M."/>
            <person name="Sato S."/>
            <person name="Yamada T."/>
            <person name="Mori H."/>
            <person name="Tajima N."/>
            <person name="Moriyama T."/>
            <person name="Ikeuchi M."/>
            <person name="Watanabe M."/>
            <person name="Wada H."/>
            <person name="Kobayashi K."/>
            <person name="Saito M."/>
            <person name="Masuda T."/>
            <person name="Sasaki-Sekimoto Y."/>
            <person name="Mashiguchi K."/>
            <person name="Awai K."/>
            <person name="Shimojima M."/>
            <person name="Masuda S."/>
            <person name="Iwai M."/>
            <person name="Nobusawa T."/>
            <person name="Narise T."/>
            <person name="Kondo S."/>
            <person name="Saito H."/>
            <person name="Sato R."/>
            <person name="Murakawa M."/>
            <person name="Ihara Y."/>
            <person name="Oshima-Yamada Y."/>
            <person name="Ohtaka K."/>
            <person name="Satoh M."/>
            <person name="Sonobe K."/>
            <person name="Ishii M."/>
            <person name="Ohtani R."/>
            <person name="Kanamori-Sato M."/>
            <person name="Honoki R."/>
            <person name="Miyazaki D."/>
            <person name="Mochizuki H."/>
            <person name="Umetsu J."/>
            <person name="Higashi K."/>
            <person name="Shibata D."/>
            <person name="Kamiya Y."/>
            <person name="Sato N."/>
            <person name="Nakamura Y."/>
            <person name="Tabata S."/>
            <person name="Ida S."/>
            <person name="Kurokawa K."/>
            <person name="Ohta H."/>
        </authorList>
    </citation>
    <scope>NUCLEOTIDE SEQUENCE [LARGE SCALE GENOMIC DNA]</scope>
    <source>
        <strain evidence="3 4">NIES-2285</strain>
    </source>
</reference>
<dbReference type="PANTHER" id="PTHR47355:SF1">
    <property type="entry name" value="E3 UBIQUITIN-PROTEIN LIGASE SPL2"/>
    <property type="match status" value="1"/>
</dbReference>
<dbReference type="InterPro" id="IPR013083">
    <property type="entry name" value="Znf_RING/FYVE/PHD"/>
</dbReference>
<name>A0A1Y1IBT2_KLENI</name>
<dbReference type="Proteomes" id="UP000054558">
    <property type="component" value="Unassembled WGS sequence"/>
</dbReference>
<dbReference type="InterPro" id="IPR001841">
    <property type="entry name" value="Znf_RING"/>
</dbReference>
<dbReference type="Pfam" id="PF13920">
    <property type="entry name" value="zf-C3HC4_3"/>
    <property type="match status" value="1"/>
</dbReference>
<gene>
    <name evidence="3" type="ORF">KFL_004220090</name>
</gene>
<dbReference type="Gene3D" id="3.30.40.10">
    <property type="entry name" value="Zinc/RING finger domain, C3HC4 (zinc finger)"/>
    <property type="match status" value="1"/>
</dbReference>
<dbReference type="SUPFAM" id="SSF57850">
    <property type="entry name" value="RING/U-box"/>
    <property type="match status" value="1"/>
</dbReference>
<dbReference type="AlphaFoldDB" id="A0A1Y1IBT2"/>